<feature type="domain" description="GHMP kinase N-terminal" evidence="5">
    <location>
        <begin position="118"/>
        <end position="206"/>
    </location>
</feature>
<dbReference type="InterPro" id="IPR006204">
    <property type="entry name" value="GHMP_kinase_N_dom"/>
</dbReference>
<dbReference type="Pfam" id="PF10509">
    <property type="entry name" value="GalKase_gal_bdg"/>
    <property type="match status" value="1"/>
</dbReference>
<reference evidence="7" key="1">
    <citation type="submission" date="2020-10" db="EMBL/GenBank/DDBJ databases">
        <authorList>
            <person name="Gilroy R."/>
        </authorList>
    </citation>
    <scope>NUCLEOTIDE SEQUENCE</scope>
    <source>
        <strain evidence="7">ChiSjej6B24-2974</strain>
    </source>
</reference>
<feature type="domain" description="Galactokinase N-terminal" evidence="6">
    <location>
        <begin position="33"/>
        <end position="81"/>
    </location>
</feature>
<dbReference type="PRINTS" id="PR00473">
    <property type="entry name" value="GALCTOKINASE"/>
</dbReference>
<dbReference type="SUPFAM" id="SSF55060">
    <property type="entry name" value="GHMP Kinase, C-terminal domain"/>
    <property type="match status" value="1"/>
</dbReference>
<dbReference type="PANTHER" id="PTHR10457:SF7">
    <property type="entry name" value="GALACTOKINASE-RELATED"/>
    <property type="match status" value="1"/>
</dbReference>
<proteinExistence type="inferred from homology"/>
<accession>A0A9D0ZQE6</accession>
<keyword evidence="3" id="KW-0418">Kinase</keyword>
<dbReference type="InterPro" id="IPR020568">
    <property type="entry name" value="Ribosomal_Su5_D2-typ_SF"/>
</dbReference>
<keyword evidence="4" id="KW-0067">ATP-binding</keyword>
<dbReference type="GO" id="GO:0005524">
    <property type="term" value="F:ATP binding"/>
    <property type="evidence" value="ECO:0007669"/>
    <property type="project" value="UniProtKB-KW"/>
</dbReference>
<dbReference type="InterPro" id="IPR019539">
    <property type="entry name" value="GalKase_N"/>
</dbReference>
<evidence type="ECO:0000256" key="2">
    <source>
        <dbReference type="ARBA" id="ARBA00022741"/>
    </source>
</evidence>
<dbReference type="Proteomes" id="UP000824260">
    <property type="component" value="Unassembled WGS sequence"/>
</dbReference>
<evidence type="ECO:0000256" key="1">
    <source>
        <dbReference type="ARBA" id="ARBA00006566"/>
    </source>
</evidence>
<dbReference type="PANTHER" id="PTHR10457">
    <property type="entry name" value="MEVALONATE KINASE/GALACTOKINASE"/>
    <property type="match status" value="1"/>
</dbReference>
<reference evidence="7" key="2">
    <citation type="journal article" date="2021" name="PeerJ">
        <title>Extensive microbial diversity within the chicken gut microbiome revealed by metagenomics and culture.</title>
        <authorList>
            <person name="Gilroy R."/>
            <person name="Ravi A."/>
            <person name="Getino M."/>
            <person name="Pursley I."/>
            <person name="Horton D.L."/>
            <person name="Alikhan N.F."/>
            <person name="Baker D."/>
            <person name="Gharbi K."/>
            <person name="Hall N."/>
            <person name="Watson M."/>
            <person name="Adriaenssens E.M."/>
            <person name="Foster-Nyarko E."/>
            <person name="Jarju S."/>
            <person name="Secka A."/>
            <person name="Antonio M."/>
            <person name="Oren A."/>
            <person name="Chaudhuri R.R."/>
            <person name="La Ragione R."/>
            <person name="Hildebrand F."/>
            <person name="Pallen M.J."/>
        </authorList>
    </citation>
    <scope>NUCLEOTIDE SEQUENCE</scope>
    <source>
        <strain evidence="7">ChiSjej6B24-2974</strain>
    </source>
</reference>
<evidence type="ECO:0000259" key="5">
    <source>
        <dbReference type="Pfam" id="PF00288"/>
    </source>
</evidence>
<dbReference type="PRINTS" id="PR00959">
    <property type="entry name" value="MEVGALKINASE"/>
</dbReference>
<dbReference type="PIRSF" id="PIRSF000530">
    <property type="entry name" value="Galactokinase"/>
    <property type="match status" value="1"/>
</dbReference>
<dbReference type="Gene3D" id="3.30.230.10">
    <property type="match status" value="1"/>
</dbReference>
<keyword evidence="3" id="KW-0808">Transferase</keyword>
<evidence type="ECO:0000313" key="8">
    <source>
        <dbReference type="Proteomes" id="UP000824260"/>
    </source>
</evidence>
<dbReference type="InterPro" id="IPR006206">
    <property type="entry name" value="Mevalonate/galactokinase"/>
</dbReference>
<dbReference type="AlphaFoldDB" id="A0A9D0ZQE6"/>
<dbReference type="GO" id="GO:0005829">
    <property type="term" value="C:cytosol"/>
    <property type="evidence" value="ECO:0007669"/>
    <property type="project" value="TreeGrafter"/>
</dbReference>
<dbReference type="Pfam" id="PF00288">
    <property type="entry name" value="GHMP_kinases_N"/>
    <property type="match status" value="1"/>
</dbReference>
<dbReference type="InterPro" id="IPR036554">
    <property type="entry name" value="GHMP_kinase_C_sf"/>
</dbReference>
<sequence length="415" mass="44655">MDVRALLKANDDRLRALYGGEVPAARYESLADAFRARFSREPLAFVSAPGRTEVIGNHTDHNLGRVLAAAVDLDTVAAVAPSDNSVVTLWSDGYDKSFIVDLNDLSVHEEEKETTYALIRGVASRLKALGYKTGGFNACVTSTVFKGSGLSSSAAFEVMLVAVFDALFNGWVIDAKLRAQISQYAENVYFGKPSGLMDQMASSVGGLVTIDFLPEQPDVRAIQYDFHKKGYAVCVVTVGGDHGDLTAEYAGITTEMRQVSQALGVRALAETDGEKLTEALPSLKNRVPDRAILRAFHFVDETARVGEAVAALERDDVDAFLNALVSSGESSWKLLQNLYVPGSDNQEMPLALEMSRRMLAGHGAWRIHGGGFAGTILAFVPLDLLDTYRARMDAVFGAGATVALSIRPEGAVVIQ</sequence>
<dbReference type="InterPro" id="IPR014721">
    <property type="entry name" value="Ribsml_uS5_D2-typ_fold_subgr"/>
</dbReference>
<comment type="similarity">
    <text evidence="1">Belongs to the GHMP kinase family. GalK subfamily.</text>
</comment>
<name>A0A9D0ZQE6_9FIRM</name>
<dbReference type="InterPro" id="IPR000705">
    <property type="entry name" value="Galactokinase"/>
</dbReference>
<protein>
    <submittedName>
        <fullName evidence="7">Galactokinase</fullName>
    </submittedName>
</protein>
<evidence type="ECO:0000259" key="6">
    <source>
        <dbReference type="Pfam" id="PF10509"/>
    </source>
</evidence>
<dbReference type="EMBL" id="DVFZ01000102">
    <property type="protein sequence ID" value="HIQ83564.1"/>
    <property type="molecule type" value="Genomic_DNA"/>
</dbReference>
<comment type="caution">
    <text evidence="7">The sequence shown here is derived from an EMBL/GenBank/DDBJ whole genome shotgun (WGS) entry which is preliminary data.</text>
</comment>
<dbReference type="SUPFAM" id="SSF54211">
    <property type="entry name" value="Ribosomal protein S5 domain 2-like"/>
    <property type="match status" value="1"/>
</dbReference>
<gene>
    <name evidence="7" type="ORF">IAA52_10745</name>
</gene>
<evidence type="ECO:0000256" key="3">
    <source>
        <dbReference type="ARBA" id="ARBA00022777"/>
    </source>
</evidence>
<dbReference type="Gene3D" id="3.30.70.890">
    <property type="entry name" value="GHMP kinase, C-terminal domain"/>
    <property type="match status" value="1"/>
</dbReference>
<dbReference type="GO" id="GO:0006012">
    <property type="term" value="P:galactose metabolic process"/>
    <property type="evidence" value="ECO:0007669"/>
    <property type="project" value="InterPro"/>
</dbReference>
<evidence type="ECO:0000256" key="4">
    <source>
        <dbReference type="ARBA" id="ARBA00022840"/>
    </source>
</evidence>
<keyword evidence="2" id="KW-0547">Nucleotide-binding</keyword>
<organism evidence="7 8">
    <name type="scientific">Candidatus Pullichristensenella stercorigallinarum</name>
    <dbReference type="NCBI Taxonomy" id="2840909"/>
    <lineage>
        <taxon>Bacteria</taxon>
        <taxon>Bacillati</taxon>
        <taxon>Bacillota</taxon>
        <taxon>Clostridia</taxon>
        <taxon>Candidatus Pullichristensenella</taxon>
    </lineage>
</organism>
<evidence type="ECO:0000313" key="7">
    <source>
        <dbReference type="EMBL" id="HIQ83564.1"/>
    </source>
</evidence>
<dbReference type="GO" id="GO:0004335">
    <property type="term" value="F:galactokinase activity"/>
    <property type="evidence" value="ECO:0007669"/>
    <property type="project" value="InterPro"/>
</dbReference>